<reference evidence="1 2" key="1">
    <citation type="submission" date="2019-05" db="EMBL/GenBank/DDBJ databases">
        <title>Another draft genome of Portunus trituberculatus and its Hox gene families provides insights of decapod evolution.</title>
        <authorList>
            <person name="Jeong J.-H."/>
            <person name="Song I."/>
            <person name="Kim S."/>
            <person name="Choi T."/>
            <person name="Kim D."/>
            <person name="Ryu S."/>
            <person name="Kim W."/>
        </authorList>
    </citation>
    <scope>NUCLEOTIDE SEQUENCE [LARGE SCALE GENOMIC DNA]</scope>
    <source>
        <tissue evidence="1">Muscle</tissue>
    </source>
</reference>
<comment type="caution">
    <text evidence="1">The sequence shown here is derived from an EMBL/GenBank/DDBJ whole genome shotgun (WGS) entry which is preliminary data.</text>
</comment>
<evidence type="ECO:0000313" key="1">
    <source>
        <dbReference type="EMBL" id="MPC28068.1"/>
    </source>
</evidence>
<proteinExistence type="predicted"/>
<sequence>MNDKIEEDLMHSDVVKYGERVNANYISTKPAVVDIAVDDDDDDDDVGGDSVVVVVHRRGW</sequence>
<organism evidence="1 2">
    <name type="scientific">Portunus trituberculatus</name>
    <name type="common">Swimming crab</name>
    <name type="synonym">Neptunus trituberculatus</name>
    <dbReference type="NCBI Taxonomy" id="210409"/>
    <lineage>
        <taxon>Eukaryota</taxon>
        <taxon>Metazoa</taxon>
        <taxon>Ecdysozoa</taxon>
        <taxon>Arthropoda</taxon>
        <taxon>Crustacea</taxon>
        <taxon>Multicrustacea</taxon>
        <taxon>Malacostraca</taxon>
        <taxon>Eumalacostraca</taxon>
        <taxon>Eucarida</taxon>
        <taxon>Decapoda</taxon>
        <taxon>Pleocyemata</taxon>
        <taxon>Brachyura</taxon>
        <taxon>Eubrachyura</taxon>
        <taxon>Portunoidea</taxon>
        <taxon>Portunidae</taxon>
        <taxon>Portuninae</taxon>
        <taxon>Portunus</taxon>
    </lineage>
</organism>
<name>A0A5B7E2S8_PORTR</name>
<dbReference type="EMBL" id="VSRR010001850">
    <property type="protein sequence ID" value="MPC28068.1"/>
    <property type="molecule type" value="Genomic_DNA"/>
</dbReference>
<accession>A0A5B7E2S8</accession>
<evidence type="ECO:0000313" key="2">
    <source>
        <dbReference type="Proteomes" id="UP000324222"/>
    </source>
</evidence>
<dbReference type="Proteomes" id="UP000324222">
    <property type="component" value="Unassembled WGS sequence"/>
</dbReference>
<keyword evidence="2" id="KW-1185">Reference proteome</keyword>
<dbReference type="AlphaFoldDB" id="A0A5B7E2S8"/>
<gene>
    <name evidence="1" type="ORF">E2C01_021262</name>
</gene>
<protein>
    <submittedName>
        <fullName evidence="1">Uncharacterized protein</fullName>
    </submittedName>
</protein>